<dbReference type="InterPro" id="IPR000868">
    <property type="entry name" value="Isochorismatase-like_dom"/>
</dbReference>
<dbReference type="PANTHER" id="PTHR11080">
    <property type="entry name" value="PYRAZINAMIDASE/NICOTINAMIDASE"/>
    <property type="match status" value="1"/>
</dbReference>
<dbReference type="Proteomes" id="UP000245783">
    <property type="component" value="Unassembled WGS sequence"/>
</dbReference>
<dbReference type="AlphaFoldDB" id="A0A316VX11"/>
<comment type="similarity">
    <text evidence="1">Belongs to the isochorismatase family.</text>
</comment>
<dbReference type="FunCoup" id="A0A316VX11">
    <property type="interactions" value="42"/>
</dbReference>
<dbReference type="GeneID" id="37036105"/>
<dbReference type="InParanoid" id="A0A316VX11"/>
<organism evidence="9 10">
    <name type="scientific">Ceraceosorus guamensis</name>
    <dbReference type="NCBI Taxonomy" id="1522189"/>
    <lineage>
        <taxon>Eukaryota</taxon>
        <taxon>Fungi</taxon>
        <taxon>Dikarya</taxon>
        <taxon>Basidiomycota</taxon>
        <taxon>Ustilaginomycotina</taxon>
        <taxon>Exobasidiomycetes</taxon>
        <taxon>Ceraceosorales</taxon>
        <taxon>Ceraceosoraceae</taxon>
        <taxon>Ceraceosorus</taxon>
    </lineage>
</organism>
<gene>
    <name evidence="9" type="ORF">IE81DRAFT_324442</name>
</gene>
<dbReference type="PANTHER" id="PTHR11080:SF2">
    <property type="entry name" value="LD05707P"/>
    <property type="match status" value="1"/>
</dbReference>
<evidence type="ECO:0000256" key="1">
    <source>
        <dbReference type="ARBA" id="ARBA00006336"/>
    </source>
</evidence>
<evidence type="ECO:0000256" key="3">
    <source>
        <dbReference type="ARBA" id="ARBA00022723"/>
    </source>
</evidence>
<dbReference type="Gene3D" id="3.40.50.850">
    <property type="entry name" value="Isochorismatase-like"/>
    <property type="match status" value="1"/>
</dbReference>
<accession>A0A316VX11</accession>
<evidence type="ECO:0000256" key="4">
    <source>
        <dbReference type="ARBA" id="ARBA00022801"/>
    </source>
</evidence>
<dbReference type="EMBL" id="KZ819392">
    <property type="protein sequence ID" value="PWN41458.1"/>
    <property type="molecule type" value="Genomic_DNA"/>
</dbReference>
<proteinExistence type="inferred from homology"/>
<dbReference type="InterPro" id="IPR036380">
    <property type="entry name" value="Isochorismatase-like_sf"/>
</dbReference>
<evidence type="ECO:0000256" key="6">
    <source>
        <dbReference type="ARBA" id="ARBA00039017"/>
    </source>
</evidence>
<dbReference type="OrthoDB" id="1739143at2759"/>
<evidence type="ECO:0000256" key="5">
    <source>
        <dbReference type="ARBA" id="ARBA00037900"/>
    </source>
</evidence>
<evidence type="ECO:0000259" key="8">
    <source>
        <dbReference type="Pfam" id="PF00857"/>
    </source>
</evidence>
<comment type="pathway">
    <text evidence="5">Cofactor biosynthesis; nicotinate biosynthesis; nicotinate from nicotinamide: step 1/1.</text>
</comment>
<keyword evidence="4 9" id="KW-0378">Hydrolase</keyword>
<keyword evidence="3" id="KW-0479">Metal-binding</keyword>
<keyword evidence="2" id="KW-0662">Pyridine nucleotide biosynthesis</keyword>
<reference evidence="9 10" key="1">
    <citation type="journal article" date="2018" name="Mol. Biol. Evol.">
        <title>Broad Genomic Sampling Reveals a Smut Pathogenic Ancestry of the Fungal Clade Ustilaginomycotina.</title>
        <authorList>
            <person name="Kijpornyongpan T."/>
            <person name="Mondo S.J."/>
            <person name="Barry K."/>
            <person name="Sandor L."/>
            <person name="Lee J."/>
            <person name="Lipzen A."/>
            <person name="Pangilinan J."/>
            <person name="LaButti K."/>
            <person name="Hainaut M."/>
            <person name="Henrissat B."/>
            <person name="Grigoriev I.V."/>
            <person name="Spatafora J.W."/>
            <person name="Aime M.C."/>
        </authorList>
    </citation>
    <scope>NUCLEOTIDE SEQUENCE [LARGE SCALE GENOMIC DNA]</scope>
    <source>
        <strain evidence="9 10">MCA 4658</strain>
    </source>
</reference>
<dbReference type="RefSeq" id="XP_025368618.1">
    <property type="nucleotide sequence ID" value="XM_025514235.1"/>
</dbReference>
<evidence type="ECO:0000256" key="7">
    <source>
        <dbReference type="ARBA" id="ARBA00043224"/>
    </source>
</evidence>
<evidence type="ECO:0000313" key="10">
    <source>
        <dbReference type="Proteomes" id="UP000245783"/>
    </source>
</evidence>
<dbReference type="Pfam" id="PF00857">
    <property type="entry name" value="Isochorismatase"/>
    <property type="match status" value="1"/>
</dbReference>
<dbReference type="GO" id="GO:0008936">
    <property type="term" value="F:nicotinamidase activity"/>
    <property type="evidence" value="ECO:0007669"/>
    <property type="project" value="UniProtKB-EC"/>
</dbReference>
<dbReference type="InterPro" id="IPR052347">
    <property type="entry name" value="Isochorismatase_Nicotinamidase"/>
</dbReference>
<protein>
    <recommendedName>
        <fullName evidence="6">nicotinamidase</fullName>
        <ecNumber evidence="6">3.5.1.19</ecNumber>
    </recommendedName>
    <alternativeName>
        <fullName evidence="7">Nicotinamide deamidase</fullName>
    </alternativeName>
</protein>
<dbReference type="EC" id="3.5.1.19" evidence="6"/>
<keyword evidence="10" id="KW-1185">Reference proteome</keyword>
<dbReference type="GO" id="GO:0019363">
    <property type="term" value="P:pyridine nucleotide biosynthetic process"/>
    <property type="evidence" value="ECO:0007669"/>
    <property type="project" value="UniProtKB-KW"/>
</dbReference>
<evidence type="ECO:0000256" key="2">
    <source>
        <dbReference type="ARBA" id="ARBA00022642"/>
    </source>
</evidence>
<dbReference type="CDD" id="cd01011">
    <property type="entry name" value="nicotinamidase"/>
    <property type="match status" value="1"/>
</dbReference>
<dbReference type="GO" id="GO:0046872">
    <property type="term" value="F:metal ion binding"/>
    <property type="evidence" value="ECO:0007669"/>
    <property type="project" value="UniProtKB-KW"/>
</dbReference>
<name>A0A316VX11_9BASI</name>
<dbReference type="STRING" id="1522189.A0A316VX11"/>
<dbReference type="SUPFAM" id="SSF52499">
    <property type="entry name" value="Isochorismatase-like hydrolases"/>
    <property type="match status" value="1"/>
</dbReference>
<feature type="domain" description="Isochorismatase-like" evidence="8">
    <location>
        <begin position="10"/>
        <end position="217"/>
    </location>
</feature>
<sequence length="226" mass="24897">MMAGGDENWALIIVDVQNDFMEGGALQVSQASTILDPIDELLNAPRIRLVAATQDTHPPAHLSFASTHSKPPFTRHNVPHPCLPSEHIEQMLWPDHCVRGTEGSQFHPRIQQALKRRADAHIIPKGTNIKVDGYSGFADNAYLSFTELPRLLFENRITRVVVVGLATDYCVKATAIDAAKFGLKPVVVRQATRGVDEQDSQQALREMSQYGAEIVHSAKDVIALMA</sequence>
<evidence type="ECO:0000313" key="9">
    <source>
        <dbReference type="EMBL" id="PWN41458.1"/>
    </source>
</evidence>